<accession>A0AA88AHX9</accession>
<keyword evidence="3" id="KW-1185">Reference proteome</keyword>
<dbReference type="Proteomes" id="UP001187192">
    <property type="component" value="Unassembled WGS sequence"/>
</dbReference>
<dbReference type="AlphaFoldDB" id="A0AA88AHX9"/>
<proteinExistence type="predicted"/>
<evidence type="ECO:0000313" key="2">
    <source>
        <dbReference type="EMBL" id="GMN52535.1"/>
    </source>
</evidence>
<evidence type="ECO:0000256" key="1">
    <source>
        <dbReference type="SAM" id="MobiDB-lite"/>
    </source>
</evidence>
<gene>
    <name evidence="2" type="ORF">TIFTF001_021686</name>
</gene>
<organism evidence="2 3">
    <name type="scientific">Ficus carica</name>
    <name type="common">Common fig</name>
    <dbReference type="NCBI Taxonomy" id="3494"/>
    <lineage>
        <taxon>Eukaryota</taxon>
        <taxon>Viridiplantae</taxon>
        <taxon>Streptophyta</taxon>
        <taxon>Embryophyta</taxon>
        <taxon>Tracheophyta</taxon>
        <taxon>Spermatophyta</taxon>
        <taxon>Magnoliopsida</taxon>
        <taxon>eudicotyledons</taxon>
        <taxon>Gunneridae</taxon>
        <taxon>Pentapetalae</taxon>
        <taxon>rosids</taxon>
        <taxon>fabids</taxon>
        <taxon>Rosales</taxon>
        <taxon>Moraceae</taxon>
        <taxon>Ficeae</taxon>
        <taxon>Ficus</taxon>
    </lineage>
</organism>
<sequence>MWLATTMKPTAASKAATMEGTTPTSRASRVGWREYEDSEIQGNGTE</sequence>
<protein>
    <submittedName>
        <fullName evidence="2">Uncharacterized protein</fullName>
    </submittedName>
</protein>
<feature type="region of interest" description="Disordered" evidence="1">
    <location>
        <begin position="1"/>
        <end position="46"/>
    </location>
</feature>
<evidence type="ECO:0000313" key="3">
    <source>
        <dbReference type="Proteomes" id="UP001187192"/>
    </source>
</evidence>
<dbReference type="EMBL" id="BTGU01000042">
    <property type="protein sequence ID" value="GMN52535.1"/>
    <property type="molecule type" value="Genomic_DNA"/>
</dbReference>
<comment type="caution">
    <text evidence="2">The sequence shown here is derived from an EMBL/GenBank/DDBJ whole genome shotgun (WGS) entry which is preliminary data.</text>
</comment>
<name>A0AA88AHX9_FICCA</name>
<reference evidence="2" key="1">
    <citation type="submission" date="2023-07" db="EMBL/GenBank/DDBJ databases">
        <title>draft genome sequence of fig (Ficus carica).</title>
        <authorList>
            <person name="Takahashi T."/>
            <person name="Nishimura K."/>
        </authorList>
    </citation>
    <scope>NUCLEOTIDE SEQUENCE</scope>
</reference>